<proteinExistence type="predicted"/>
<evidence type="ECO:0000259" key="2">
    <source>
        <dbReference type="Pfam" id="PF20463"/>
    </source>
</evidence>
<dbReference type="Gene3D" id="1.10.3660.10">
    <property type="entry name" value="6-phosphogluconate dehydrogenase C-terminal like domain"/>
    <property type="match status" value="1"/>
</dbReference>
<dbReference type="Proteomes" id="UP000288086">
    <property type="component" value="Unassembled WGS sequence"/>
</dbReference>
<dbReference type="EMBL" id="MTKP01000065">
    <property type="protein sequence ID" value="RWX49262.1"/>
    <property type="molecule type" value="Genomic_DNA"/>
</dbReference>
<dbReference type="InterPro" id="IPR050812">
    <property type="entry name" value="Preph/Arog_dehydrog"/>
</dbReference>
<keyword evidence="1" id="KW-0560">Oxidoreductase</keyword>
<dbReference type="AlphaFoldDB" id="A0A3S4TFD3"/>
<dbReference type="InterPro" id="IPR046825">
    <property type="entry name" value="PDH_C"/>
</dbReference>
<name>A0A3S4TFD3_9BACT</name>
<evidence type="ECO:0000313" key="3">
    <source>
        <dbReference type="EMBL" id="RWX49262.1"/>
    </source>
</evidence>
<dbReference type="GO" id="GO:0070403">
    <property type="term" value="F:NAD+ binding"/>
    <property type="evidence" value="ECO:0007669"/>
    <property type="project" value="TreeGrafter"/>
</dbReference>
<gene>
    <name evidence="3" type="ORF">VT98_10653</name>
</gene>
<protein>
    <submittedName>
        <fullName evidence="3">Prephenate dehydrogenase</fullName>
    </submittedName>
</protein>
<dbReference type="SUPFAM" id="SSF48179">
    <property type="entry name" value="6-phosphogluconate dehydrogenase C-terminal domain-like"/>
    <property type="match status" value="1"/>
</dbReference>
<dbReference type="GO" id="GO:0006571">
    <property type="term" value="P:tyrosine biosynthetic process"/>
    <property type="evidence" value="ECO:0007669"/>
    <property type="project" value="TreeGrafter"/>
</dbReference>
<evidence type="ECO:0000313" key="4">
    <source>
        <dbReference type="Proteomes" id="UP000288086"/>
    </source>
</evidence>
<dbReference type="PANTHER" id="PTHR21363:SF0">
    <property type="entry name" value="PREPHENATE DEHYDROGENASE [NADP(+)]"/>
    <property type="match status" value="1"/>
</dbReference>
<dbReference type="Pfam" id="PF20463">
    <property type="entry name" value="PDH_C"/>
    <property type="match status" value="1"/>
</dbReference>
<dbReference type="GO" id="GO:0008977">
    <property type="term" value="F:prephenate dehydrogenase (NAD+) activity"/>
    <property type="evidence" value="ECO:0007669"/>
    <property type="project" value="TreeGrafter"/>
</dbReference>
<evidence type="ECO:0000256" key="1">
    <source>
        <dbReference type="ARBA" id="ARBA00023002"/>
    </source>
</evidence>
<comment type="caution">
    <text evidence="3">The sequence shown here is derived from an EMBL/GenBank/DDBJ whole genome shotgun (WGS) entry which is preliminary data.</text>
</comment>
<feature type="domain" description="Prephenate dehydrogenase dimerization" evidence="2">
    <location>
        <begin position="37"/>
        <end position="140"/>
    </location>
</feature>
<accession>A0A3S4TFD3</accession>
<reference evidence="3 4" key="1">
    <citation type="submission" date="2017-01" db="EMBL/GenBank/DDBJ databases">
        <title>The cable genome- insights into the physiology and evolution of filamentous bacteria capable of sulfide oxidation via long distance electron transfer.</title>
        <authorList>
            <person name="Schreiber L."/>
            <person name="Bjerg J.T."/>
            <person name="Boggild A."/>
            <person name="Van De Vossenberg J."/>
            <person name="Meysman F."/>
            <person name="Nielsen L.P."/>
            <person name="Schramm A."/>
            <person name="Kjeldsen K.U."/>
        </authorList>
    </citation>
    <scope>NUCLEOTIDE SEQUENCE [LARGE SCALE GENOMIC DNA]</scope>
    <source>
        <strain evidence="3">A1</strain>
    </source>
</reference>
<sequence length="171" mass="18959">MKDKNAIVVRTGRSGKFCSEFEAFLYKHGASIYQDSATKHDLLMGIGQKLPTVISVALAMTLEENGITAEDLASHCTLTSLYPILAMARVHSQNPRTYAEIMSTSGESRKIVHDFATNLERVKSVADQGDQEGIQELCRLMERNGEHLTESFLRNRMEQAKAVDEVLGAII</sequence>
<dbReference type="PANTHER" id="PTHR21363">
    <property type="entry name" value="PREPHENATE DEHYDROGENASE"/>
    <property type="match status" value="1"/>
</dbReference>
<dbReference type="InterPro" id="IPR008927">
    <property type="entry name" value="6-PGluconate_DH-like_C_sf"/>
</dbReference>
<organism evidence="3 4">
    <name type="scientific">Candidatus Electrothrix communis</name>
    <dbReference type="NCBI Taxonomy" id="1859133"/>
    <lineage>
        <taxon>Bacteria</taxon>
        <taxon>Pseudomonadati</taxon>
        <taxon>Thermodesulfobacteriota</taxon>
        <taxon>Desulfobulbia</taxon>
        <taxon>Desulfobulbales</taxon>
        <taxon>Desulfobulbaceae</taxon>
        <taxon>Candidatus Electrothrix</taxon>
    </lineage>
</organism>
<keyword evidence="4" id="KW-1185">Reference proteome</keyword>